<sequence length="398" mass="42851">MTTEALPRVQRGPVRRAERALAPDLARGAMLLIIALANVAGVVFAGEPGVDTSPNGPEGVLNFLMFELVHARGYPVFAVMFGYGLVQLARRQDTSGATRAETRKVLLRRNAWLVAFGVVHAALLFYGDFLGAYGIVGIALTLLLLRRGDKFHRIVLWLWALTMIEMTVLAVITWIQITGASGDTGITTKLIGSMSTGDFFAAMGHRLAEWPGHTLTVVPFAMIAWLGMWAARRRVLEDPGAHLKLLRRTAVIGLGFAIAGGLPNALIAAGWLRTSESAASLASLVYGGTGMFAGPGYVALFGLIALRLGQRRGRVTNALVALGQRSLSGYLFQSIAWTVLLMPYGLHLADRTPSPAFAGVVIAVAVWLASVLLARWLDLRGSTGPAEKLLRRLTYGRR</sequence>
<feature type="transmembrane region" description="Helical" evidence="1">
    <location>
        <begin position="210"/>
        <end position="231"/>
    </location>
</feature>
<feature type="transmembrane region" description="Helical" evidence="1">
    <location>
        <begin position="64"/>
        <end position="86"/>
    </location>
</feature>
<name>A0A9W6W4L0_9ACTN</name>
<feature type="transmembrane region" description="Helical" evidence="1">
    <location>
        <begin position="157"/>
        <end position="177"/>
    </location>
</feature>
<dbReference type="PANTHER" id="PTHR30590:SF2">
    <property type="entry name" value="INNER MEMBRANE PROTEIN"/>
    <property type="match status" value="1"/>
</dbReference>
<evidence type="ECO:0000259" key="2">
    <source>
        <dbReference type="Pfam" id="PF04235"/>
    </source>
</evidence>
<dbReference type="RefSeq" id="WP_285664529.1">
    <property type="nucleotide sequence ID" value="NZ_BSTX01000003.1"/>
</dbReference>
<evidence type="ECO:0000313" key="3">
    <source>
        <dbReference type="EMBL" id="GLZ79372.1"/>
    </source>
</evidence>
<dbReference type="Proteomes" id="UP001165079">
    <property type="component" value="Unassembled WGS sequence"/>
</dbReference>
<keyword evidence="4" id="KW-1185">Reference proteome</keyword>
<dbReference type="Pfam" id="PF04235">
    <property type="entry name" value="DUF418"/>
    <property type="match status" value="1"/>
</dbReference>
<protein>
    <recommendedName>
        <fullName evidence="2">DUF418 domain-containing protein</fullName>
    </recommendedName>
</protein>
<feature type="transmembrane region" description="Helical" evidence="1">
    <location>
        <begin position="327"/>
        <end position="344"/>
    </location>
</feature>
<reference evidence="3" key="1">
    <citation type="submission" date="2023-03" db="EMBL/GenBank/DDBJ databases">
        <title>Actinorhabdospora filicis NBRC 111898.</title>
        <authorList>
            <person name="Ichikawa N."/>
            <person name="Sato H."/>
            <person name="Tonouchi N."/>
        </authorList>
    </citation>
    <scope>NUCLEOTIDE SEQUENCE</scope>
    <source>
        <strain evidence="3">NBRC 111898</strain>
    </source>
</reference>
<feature type="transmembrane region" description="Helical" evidence="1">
    <location>
        <begin position="284"/>
        <end position="306"/>
    </location>
</feature>
<evidence type="ECO:0000313" key="4">
    <source>
        <dbReference type="Proteomes" id="UP001165079"/>
    </source>
</evidence>
<feature type="transmembrane region" description="Helical" evidence="1">
    <location>
        <begin position="356"/>
        <end position="377"/>
    </location>
</feature>
<dbReference type="EMBL" id="BSTX01000003">
    <property type="protein sequence ID" value="GLZ79372.1"/>
    <property type="molecule type" value="Genomic_DNA"/>
</dbReference>
<evidence type="ECO:0000256" key="1">
    <source>
        <dbReference type="SAM" id="Phobius"/>
    </source>
</evidence>
<dbReference type="PANTHER" id="PTHR30590">
    <property type="entry name" value="INNER MEMBRANE PROTEIN"/>
    <property type="match status" value="1"/>
</dbReference>
<feature type="transmembrane region" description="Helical" evidence="1">
    <location>
        <begin position="129"/>
        <end position="145"/>
    </location>
</feature>
<accession>A0A9W6W4L0</accession>
<gene>
    <name evidence="3" type="ORF">Afil01_41790</name>
</gene>
<dbReference type="AlphaFoldDB" id="A0A9W6W4L0"/>
<organism evidence="3 4">
    <name type="scientific">Actinorhabdospora filicis</name>
    <dbReference type="NCBI Taxonomy" id="1785913"/>
    <lineage>
        <taxon>Bacteria</taxon>
        <taxon>Bacillati</taxon>
        <taxon>Actinomycetota</taxon>
        <taxon>Actinomycetes</taxon>
        <taxon>Micromonosporales</taxon>
        <taxon>Micromonosporaceae</taxon>
        <taxon>Actinorhabdospora</taxon>
    </lineage>
</organism>
<keyword evidence="1" id="KW-0812">Transmembrane</keyword>
<dbReference type="InterPro" id="IPR052529">
    <property type="entry name" value="Bact_Transport_Assoc"/>
</dbReference>
<keyword evidence="1" id="KW-1133">Transmembrane helix</keyword>
<feature type="transmembrane region" description="Helical" evidence="1">
    <location>
        <begin position="106"/>
        <end position="123"/>
    </location>
</feature>
<dbReference type="InterPro" id="IPR007349">
    <property type="entry name" value="DUF418"/>
</dbReference>
<feature type="domain" description="DUF418" evidence="2">
    <location>
        <begin position="230"/>
        <end position="396"/>
    </location>
</feature>
<proteinExistence type="predicted"/>
<keyword evidence="1" id="KW-0472">Membrane</keyword>
<comment type="caution">
    <text evidence="3">The sequence shown here is derived from an EMBL/GenBank/DDBJ whole genome shotgun (WGS) entry which is preliminary data.</text>
</comment>
<feature type="transmembrane region" description="Helical" evidence="1">
    <location>
        <begin position="25"/>
        <end position="44"/>
    </location>
</feature>
<feature type="transmembrane region" description="Helical" evidence="1">
    <location>
        <begin position="251"/>
        <end position="272"/>
    </location>
</feature>